<comment type="pathway">
    <text evidence="2 9">Cofactor biosynthesis; molybdopterin biosynthesis.</text>
</comment>
<dbReference type="SUPFAM" id="SSF63867">
    <property type="entry name" value="MoeA C-terminal domain-like"/>
    <property type="match status" value="1"/>
</dbReference>
<dbReference type="Pfam" id="PF12727">
    <property type="entry name" value="PBP_like"/>
    <property type="match status" value="1"/>
</dbReference>
<evidence type="ECO:0000256" key="5">
    <source>
        <dbReference type="ARBA" id="ARBA00021108"/>
    </source>
</evidence>
<dbReference type="GO" id="GO:0061599">
    <property type="term" value="F:molybdopterin molybdotransferase activity"/>
    <property type="evidence" value="ECO:0007669"/>
    <property type="project" value="UniProtKB-UniRule"/>
</dbReference>
<organism evidence="11 12">
    <name type="scientific">Iocasia fonsfrigidae</name>
    <dbReference type="NCBI Taxonomy" id="2682810"/>
    <lineage>
        <taxon>Bacteria</taxon>
        <taxon>Bacillati</taxon>
        <taxon>Bacillota</taxon>
        <taxon>Clostridia</taxon>
        <taxon>Halanaerobiales</taxon>
        <taxon>Halanaerobiaceae</taxon>
        <taxon>Iocasia</taxon>
    </lineage>
</organism>
<comment type="similarity">
    <text evidence="3 9">Belongs to the MoeA family.</text>
</comment>
<dbReference type="InterPro" id="IPR036135">
    <property type="entry name" value="MoeA_linker/N_sf"/>
</dbReference>
<dbReference type="PANTHER" id="PTHR10192">
    <property type="entry name" value="MOLYBDOPTERIN BIOSYNTHESIS PROTEIN"/>
    <property type="match status" value="1"/>
</dbReference>
<proteinExistence type="inferred from homology"/>
<dbReference type="PANTHER" id="PTHR10192:SF16">
    <property type="entry name" value="MOLYBDOPTERIN MOLYBDENUMTRANSFERASE"/>
    <property type="match status" value="1"/>
</dbReference>
<dbReference type="SUPFAM" id="SSF53218">
    <property type="entry name" value="Molybdenum cofactor biosynthesis proteins"/>
    <property type="match status" value="1"/>
</dbReference>
<evidence type="ECO:0000259" key="10">
    <source>
        <dbReference type="SMART" id="SM00852"/>
    </source>
</evidence>
<reference evidence="11" key="1">
    <citation type="submission" date="2019-12" db="EMBL/GenBank/DDBJ databases">
        <authorList>
            <person name="zhang j."/>
            <person name="sun C.M."/>
        </authorList>
    </citation>
    <scope>NUCLEOTIDE SEQUENCE</scope>
    <source>
        <strain evidence="11">NS-1</strain>
    </source>
</reference>
<dbReference type="NCBIfam" id="TIGR00177">
    <property type="entry name" value="molyb_syn"/>
    <property type="match status" value="1"/>
</dbReference>
<evidence type="ECO:0000313" key="12">
    <source>
        <dbReference type="Proteomes" id="UP000665020"/>
    </source>
</evidence>
<dbReference type="InterPro" id="IPR001453">
    <property type="entry name" value="MoaB/Mog_dom"/>
</dbReference>
<gene>
    <name evidence="11" type="ORF">GM661_13460</name>
</gene>
<dbReference type="Proteomes" id="UP000665020">
    <property type="component" value="Chromosome"/>
</dbReference>
<dbReference type="InterPro" id="IPR036688">
    <property type="entry name" value="MoeA_C_domain_IV_sf"/>
</dbReference>
<dbReference type="GO" id="GO:0046872">
    <property type="term" value="F:metal ion binding"/>
    <property type="evidence" value="ECO:0007669"/>
    <property type="project" value="UniProtKB-UniRule"/>
</dbReference>
<evidence type="ECO:0000256" key="7">
    <source>
        <dbReference type="ARBA" id="ARBA00023150"/>
    </source>
</evidence>
<dbReference type="SMART" id="SM00852">
    <property type="entry name" value="MoCF_biosynth"/>
    <property type="match status" value="1"/>
</dbReference>
<keyword evidence="7 9" id="KW-0501">Molybdenum cofactor biosynthesis</keyword>
<dbReference type="SUPFAM" id="SSF53850">
    <property type="entry name" value="Periplasmic binding protein-like II"/>
    <property type="match status" value="1"/>
</dbReference>
<dbReference type="InterPro" id="IPR024370">
    <property type="entry name" value="PBP_domain"/>
</dbReference>
<dbReference type="Gene3D" id="3.40.980.10">
    <property type="entry name" value="MoaB/Mog-like domain"/>
    <property type="match status" value="1"/>
</dbReference>
<protein>
    <recommendedName>
        <fullName evidence="5 9">Molybdopterin molybdenumtransferase</fullName>
        <ecNumber evidence="4 9">2.10.1.1</ecNumber>
    </recommendedName>
</protein>
<evidence type="ECO:0000256" key="4">
    <source>
        <dbReference type="ARBA" id="ARBA00013269"/>
    </source>
</evidence>
<dbReference type="InterPro" id="IPR005111">
    <property type="entry name" value="MoeA_C_domain_IV"/>
</dbReference>
<evidence type="ECO:0000256" key="2">
    <source>
        <dbReference type="ARBA" id="ARBA00005046"/>
    </source>
</evidence>
<dbReference type="Gene3D" id="3.90.105.10">
    <property type="entry name" value="Molybdopterin biosynthesis moea protein, domain 2"/>
    <property type="match status" value="1"/>
</dbReference>
<evidence type="ECO:0000256" key="6">
    <source>
        <dbReference type="ARBA" id="ARBA00022505"/>
    </source>
</evidence>
<sequence length="634" mass="69838">MTRNIYLNNVSVEEAKKKWYSALELKRATEKIDIRDALDRITAEPIVAKVSAPHYHASAMDGIAVKAEKTAGASEKNPIKLEKDKDYQMIDTGDPIPEVFNAVIMIEDVNRISEEIVEIEKGATPWQHVRTVGESLVKGELILPANHQISPYDIGLVLDGGVIEVKVYSQPQVQIIPTGTELVEPGASLKPGNIIEFNSQVLAKLVQKWGGKAVRKKIIPDNYQEIKAEVSRAVAEMDLVVVTAGSSAGSEDYTAQILAELGEVFVHGVSMKPGGPVILARIGNTPVIGVPGYPVAAALTFRLFARSVIYKLAGKVEEEEDRKVKAKIVSKVLSSLGFREFLRVKLSELDGEVVATPLARSSGVMGSLVEADGLVAISEFSEGLNSKEEVEVELLKDRVRAEKTLLSAGSNDLTLDILKDELAGTGFDFITKSTGSLGGLTALKRRETHLAGTHLLDPETGEYNFSYLKNLFKNREIMLVNLVYREQGLMFRKDNSKKIQGFEDLAKEDLLFINRQRGAGTRVLLDYMLKEKGINPEQINGYDRIEYTHMTLAAAIASGGADTGLGILAAAQAFDLDFIPIAKERYDLAIPREYWEDERIQVLLKVLRSDEFKERVNKLSGYDTSKTGQVIKHE</sequence>
<dbReference type="UniPathway" id="UPA00344"/>
<dbReference type="Pfam" id="PF03453">
    <property type="entry name" value="MoeA_N"/>
    <property type="match status" value="1"/>
</dbReference>
<evidence type="ECO:0000256" key="8">
    <source>
        <dbReference type="ARBA" id="ARBA00047317"/>
    </source>
</evidence>
<dbReference type="NCBIfam" id="NF011068">
    <property type="entry name" value="PRK14498.1"/>
    <property type="match status" value="1"/>
</dbReference>
<evidence type="ECO:0000256" key="1">
    <source>
        <dbReference type="ARBA" id="ARBA00002901"/>
    </source>
</evidence>
<dbReference type="InterPro" id="IPR005110">
    <property type="entry name" value="MoeA_linker/N"/>
</dbReference>
<evidence type="ECO:0000256" key="3">
    <source>
        <dbReference type="ARBA" id="ARBA00010763"/>
    </source>
</evidence>
<dbReference type="CDD" id="cd00887">
    <property type="entry name" value="MoeA"/>
    <property type="match status" value="1"/>
</dbReference>
<dbReference type="AlphaFoldDB" id="A0A8A7KGP0"/>
<keyword evidence="9" id="KW-0479">Metal-binding</keyword>
<comment type="cofactor">
    <cofactor evidence="9">
        <name>Mg(2+)</name>
        <dbReference type="ChEBI" id="CHEBI:18420"/>
    </cofactor>
</comment>
<evidence type="ECO:0000256" key="9">
    <source>
        <dbReference type="RuleBase" id="RU365090"/>
    </source>
</evidence>
<keyword evidence="9" id="KW-0460">Magnesium</keyword>
<dbReference type="RefSeq" id="WP_230867296.1">
    <property type="nucleotide sequence ID" value="NZ_CP046640.1"/>
</dbReference>
<dbReference type="InterPro" id="IPR038987">
    <property type="entry name" value="MoeA-like"/>
</dbReference>
<dbReference type="EMBL" id="CP046640">
    <property type="protein sequence ID" value="QTL98898.1"/>
    <property type="molecule type" value="Genomic_DNA"/>
</dbReference>
<dbReference type="EC" id="2.10.1.1" evidence="4 9"/>
<dbReference type="SUPFAM" id="SSF63882">
    <property type="entry name" value="MoeA N-terminal region -like"/>
    <property type="match status" value="1"/>
</dbReference>
<dbReference type="Gene3D" id="2.170.190.11">
    <property type="entry name" value="Molybdopterin biosynthesis moea protein, domain 3"/>
    <property type="match status" value="1"/>
</dbReference>
<dbReference type="GO" id="GO:0005829">
    <property type="term" value="C:cytosol"/>
    <property type="evidence" value="ECO:0007669"/>
    <property type="project" value="TreeGrafter"/>
</dbReference>
<feature type="domain" description="MoaB/Mog" evidence="10">
    <location>
        <begin position="174"/>
        <end position="311"/>
    </location>
</feature>
<evidence type="ECO:0000313" key="11">
    <source>
        <dbReference type="EMBL" id="QTL98898.1"/>
    </source>
</evidence>
<accession>A0A8A7KGP0</accession>
<dbReference type="Pfam" id="PF00994">
    <property type="entry name" value="MoCF_biosynth"/>
    <property type="match status" value="1"/>
</dbReference>
<name>A0A8A7KGP0_9FIRM</name>
<keyword evidence="6 9" id="KW-0500">Molybdenum</keyword>
<keyword evidence="12" id="KW-1185">Reference proteome</keyword>
<comment type="catalytic activity">
    <reaction evidence="8">
        <text>adenylyl-molybdopterin + molybdate = Mo-molybdopterin + AMP + H(+)</text>
        <dbReference type="Rhea" id="RHEA:35047"/>
        <dbReference type="ChEBI" id="CHEBI:15378"/>
        <dbReference type="ChEBI" id="CHEBI:36264"/>
        <dbReference type="ChEBI" id="CHEBI:62727"/>
        <dbReference type="ChEBI" id="CHEBI:71302"/>
        <dbReference type="ChEBI" id="CHEBI:456215"/>
        <dbReference type="EC" id="2.10.1.1"/>
    </reaction>
</comment>
<comment type="function">
    <text evidence="1 9">Catalyzes the insertion of molybdate into adenylated molybdopterin with the concomitant release of AMP.</text>
</comment>
<dbReference type="InterPro" id="IPR036425">
    <property type="entry name" value="MoaB/Mog-like_dom_sf"/>
</dbReference>
<keyword evidence="9" id="KW-0808">Transferase</keyword>
<dbReference type="Pfam" id="PF03454">
    <property type="entry name" value="MoeA_C"/>
    <property type="match status" value="1"/>
</dbReference>
<dbReference type="KEGG" id="ifn:GM661_13460"/>
<dbReference type="Gene3D" id="2.40.340.10">
    <property type="entry name" value="MoeA, C-terminal, domain IV"/>
    <property type="match status" value="1"/>
</dbReference>
<dbReference type="GO" id="GO:0006777">
    <property type="term" value="P:Mo-molybdopterin cofactor biosynthetic process"/>
    <property type="evidence" value="ECO:0007669"/>
    <property type="project" value="UniProtKB-UniRule"/>
</dbReference>